<proteinExistence type="predicted"/>
<sequence length="91" mass="10509">MEKRSGKAPCTTKTFAGETMRKRTLTCRYEPDELAEQHLADAYELLLRYAVKRNNEKEIKKNDNSGLICKSFIEESSAEQYNRESNCRAQA</sequence>
<evidence type="ECO:0000313" key="1">
    <source>
        <dbReference type="EMBL" id="SPP34432.1"/>
    </source>
</evidence>
<gene>
    <name evidence="1" type="ORF">WBAF_1418</name>
</gene>
<protein>
    <submittedName>
        <fullName evidence="1">Uncharacterized protein</fullName>
    </submittedName>
</protein>
<dbReference type="AlphaFoldDB" id="A0A3B0JGW6"/>
<organism evidence="1">
    <name type="scientific">Wolbachia endosymbiont of Aleurodicus floccissimus</name>
    <dbReference type="NCBI Taxonomy" id="2152762"/>
    <lineage>
        <taxon>Bacteria</taxon>
        <taxon>Pseudomonadati</taxon>
        <taxon>Pseudomonadota</taxon>
        <taxon>Alphaproteobacteria</taxon>
        <taxon>Rickettsiales</taxon>
        <taxon>Anaplasmataceae</taxon>
        <taxon>Wolbachieae</taxon>
        <taxon>Wolbachia</taxon>
    </lineage>
</organism>
<accession>A0A3B0JGW6</accession>
<name>A0A3B0JGW6_9RICK</name>
<reference evidence="1" key="1">
    <citation type="submission" date="2018-04" db="EMBL/GenBank/DDBJ databases">
        <authorList>
            <person name="Go L.Y."/>
            <person name="Mitchell J.A."/>
        </authorList>
    </citation>
    <scope>NUCLEOTIDE SEQUENCE</scope>
    <source>
        <strain evidence="1">WBAF</strain>
    </source>
</reference>
<dbReference type="EMBL" id="OUNF01000378">
    <property type="protein sequence ID" value="SPP34432.1"/>
    <property type="molecule type" value="Genomic_DNA"/>
</dbReference>